<name>A0ABU4UTE9_9PSEU</name>
<gene>
    <name evidence="1" type="ORF">SK854_11710</name>
</gene>
<accession>A0ABU4UTE9</accession>
<evidence type="ECO:0000313" key="1">
    <source>
        <dbReference type="EMBL" id="MDX8142781.1"/>
    </source>
</evidence>
<reference evidence="1 2" key="2">
    <citation type="submission" date="2023-11" db="EMBL/GenBank/DDBJ databases">
        <authorList>
            <person name="Lara A.C."/>
            <person name="Chronakova A."/>
        </authorList>
    </citation>
    <scope>NUCLEOTIDE SEQUENCE [LARGE SCALE GENOMIC DNA]</scope>
    <source>
        <strain evidence="1 2">BCCO 10_0061</strain>
    </source>
</reference>
<protein>
    <submittedName>
        <fullName evidence="1">Uncharacterized protein</fullName>
    </submittedName>
</protein>
<reference evidence="1 2" key="1">
    <citation type="submission" date="2023-11" db="EMBL/GenBank/DDBJ databases">
        <title>Lentzea sokolovensis, sp. nov., Lentzea kristufkii, sp. nov., and Lentzea miocenensis, sp. nov., rare actinobacteria from Sokolov Coal Basin, Miocene lacustrine sediment, Czech Republic.</title>
        <authorList>
            <person name="Lara A."/>
            <person name="Kotroba L."/>
            <person name="Nouioui I."/>
            <person name="Neumann-Schaal M."/>
            <person name="Mast Y."/>
            <person name="Chronakova A."/>
        </authorList>
    </citation>
    <scope>NUCLEOTIDE SEQUENCE [LARGE SCALE GENOMIC DNA]</scope>
    <source>
        <strain evidence="1 2">BCCO 10_0061</strain>
    </source>
</reference>
<dbReference type="Proteomes" id="UP001285352">
    <property type="component" value="Unassembled WGS sequence"/>
</dbReference>
<dbReference type="EMBL" id="JAXAVU010000006">
    <property type="protein sequence ID" value="MDX8142781.1"/>
    <property type="molecule type" value="Genomic_DNA"/>
</dbReference>
<evidence type="ECO:0000313" key="2">
    <source>
        <dbReference type="Proteomes" id="UP001285352"/>
    </source>
</evidence>
<keyword evidence="2" id="KW-1185">Reference proteome</keyword>
<comment type="caution">
    <text evidence="1">The sequence shown here is derived from an EMBL/GenBank/DDBJ whole genome shotgun (WGS) entry which is preliminary data.</text>
</comment>
<dbReference type="RefSeq" id="WP_319975085.1">
    <property type="nucleotide sequence ID" value="NZ_JAXAVU010000006.1"/>
</dbReference>
<sequence length="104" mass="12281">MLLAEFVELAEMAGARIWLKMDGERVTHRWTVIISEPRADLRHRRDVNRLDHVLKIVRDELAKLPGDWSWLHEPIEDLNDVAEYYEELGRAGEIVIIDRPELLR</sequence>
<organism evidence="1 2">
    <name type="scientific">Lentzea sokolovensis</name>
    <dbReference type="NCBI Taxonomy" id="3095429"/>
    <lineage>
        <taxon>Bacteria</taxon>
        <taxon>Bacillati</taxon>
        <taxon>Actinomycetota</taxon>
        <taxon>Actinomycetes</taxon>
        <taxon>Pseudonocardiales</taxon>
        <taxon>Pseudonocardiaceae</taxon>
        <taxon>Lentzea</taxon>
    </lineage>
</organism>
<proteinExistence type="predicted"/>